<comment type="function">
    <text evidence="1 10">Controls the rotational direction of flagella during chemotaxis.</text>
</comment>
<dbReference type="InterPro" id="IPR005503">
    <property type="entry name" value="FliL"/>
</dbReference>
<accession>A0A212RSD1</accession>
<evidence type="ECO:0000256" key="4">
    <source>
        <dbReference type="ARBA" id="ARBA00022475"/>
    </source>
</evidence>
<keyword evidence="9 10" id="KW-0472">Membrane</keyword>
<dbReference type="GO" id="GO:0071978">
    <property type="term" value="P:bacterial-type flagellum-dependent swarming motility"/>
    <property type="evidence" value="ECO:0007669"/>
    <property type="project" value="TreeGrafter"/>
</dbReference>
<keyword evidence="11" id="KW-0969">Cilium</keyword>
<evidence type="ECO:0000313" key="11">
    <source>
        <dbReference type="EMBL" id="SNB75512.1"/>
    </source>
</evidence>
<evidence type="ECO:0000256" key="7">
    <source>
        <dbReference type="ARBA" id="ARBA00022779"/>
    </source>
</evidence>
<name>A0A212RSD1_9PROT</name>
<keyword evidence="7 10" id="KW-0283">Flagellar rotation</keyword>
<feature type="transmembrane region" description="Helical" evidence="10">
    <location>
        <begin position="20"/>
        <end position="43"/>
    </location>
</feature>
<evidence type="ECO:0000256" key="9">
    <source>
        <dbReference type="ARBA" id="ARBA00023136"/>
    </source>
</evidence>
<dbReference type="PANTHER" id="PTHR35091:SF2">
    <property type="entry name" value="FLAGELLAR PROTEIN FLIL"/>
    <property type="match status" value="1"/>
</dbReference>
<keyword evidence="12" id="KW-1185">Reference proteome</keyword>
<keyword evidence="11" id="KW-0282">Flagellum</keyword>
<keyword evidence="8 10" id="KW-1133">Transmembrane helix</keyword>
<proteinExistence type="inferred from homology"/>
<keyword evidence="6 10" id="KW-0812">Transmembrane</keyword>
<gene>
    <name evidence="11" type="ORF">SAMN07250955_11369</name>
</gene>
<dbReference type="GO" id="GO:0005886">
    <property type="term" value="C:plasma membrane"/>
    <property type="evidence" value="ECO:0007669"/>
    <property type="project" value="UniProtKB-SubCell"/>
</dbReference>
<dbReference type="AlphaFoldDB" id="A0A212RSD1"/>
<dbReference type="OrthoDB" id="7304620at2"/>
<evidence type="ECO:0000256" key="2">
    <source>
        <dbReference type="ARBA" id="ARBA00004162"/>
    </source>
</evidence>
<dbReference type="PANTHER" id="PTHR35091">
    <property type="entry name" value="FLAGELLAR PROTEIN FLIL"/>
    <property type="match status" value="1"/>
</dbReference>
<dbReference type="GO" id="GO:0009425">
    <property type="term" value="C:bacterial-type flagellum basal body"/>
    <property type="evidence" value="ECO:0007669"/>
    <property type="project" value="InterPro"/>
</dbReference>
<evidence type="ECO:0000256" key="8">
    <source>
        <dbReference type="ARBA" id="ARBA00022989"/>
    </source>
</evidence>
<evidence type="ECO:0000313" key="12">
    <source>
        <dbReference type="Proteomes" id="UP000197065"/>
    </source>
</evidence>
<keyword evidence="11" id="KW-0966">Cell projection</keyword>
<sequence length="171" mass="18467">MSTAIDAVPNAAPRGRNKGVLILIAVLLLLFAAAGASAWYLGIIGGGRNGATRGAEAPAAEARLEPAMESKVAFVDMPDMLVNLTSSDRRLHFLKTRFALEFGNEQDGERIKDATPRILDAVQLYLRALSVDEVGGSEGMQRLKDELKARINLIIAPAQIQDVLFKELLVQ</sequence>
<organism evidence="11 12">
    <name type="scientific">Arboricoccus pini</name>
    <dbReference type="NCBI Taxonomy" id="1963835"/>
    <lineage>
        <taxon>Bacteria</taxon>
        <taxon>Pseudomonadati</taxon>
        <taxon>Pseudomonadota</taxon>
        <taxon>Alphaproteobacteria</taxon>
        <taxon>Geminicoccales</taxon>
        <taxon>Geminicoccaceae</taxon>
        <taxon>Arboricoccus</taxon>
    </lineage>
</organism>
<dbReference type="EMBL" id="FYEH01000013">
    <property type="protein sequence ID" value="SNB75512.1"/>
    <property type="molecule type" value="Genomic_DNA"/>
</dbReference>
<dbReference type="RefSeq" id="WP_088562494.1">
    <property type="nucleotide sequence ID" value="NZ_FYEH01000013.1"/>
</dbReference>
<keyword evidence="4" id="KW-1003">Cell membrane</keyword>
<dbReference type="GO" id="GO:0006935">
    <property type="term" value="P:chemotaxis"/>
    <property type="evidence" value="ECO:0007669"/>
    <property type="project" value="UniProtKB-KW"/>
</dbReference>
<evidence type="ECO:0000256" key="5">
    <source>
        <dbReference type="ARBA" id="ARBA00022500"/>
    </source>
</evidence>
<protein>
    <recommendedName>
        <fullName evidence="10">Flagellar protein FliL</fullName>
    </recommendedName>
</protein>
<evidence type="ECO:0000256" key="10">
    <source>
        <dbReference type="RuleBase" id="RU364125"/>
    </source>
</evidence>
<reference evidence="11 12" key="1">
    <citation type="submission" date="2017-06" db="EMBL/GenBank/DDBJ databases">
        <authorList>
            <person name="Kim H.J."/>
            <person name="Triplett B.A."/>
        </authorList>
    </citation>
    <scope>NUCLEOTIDE SEQUENCE [LARGE SCALE GENOMIC DNA]</scope>
    <source>
        <strain evidence="11 12">B29T1</strain>
    </source>
</reference>
<evidence type="ECO:0000256" key="3">
    <source>
        <dbReference type="ARBA" id="ARBA00008281"/>
    </source>
</evidence>
<evidence type="ECO:0000256" key="6">
    <source>
        <dbReference type="ARBA" id="ARBA00022692"/>
    </source>
</evidence>
<keyword evidence="5 10" id="KW-0145">Chemotaxis</keyword>
<dbReference type="Pfam" id="PF03748">
    <property type="entry name" value="FliL"/>
    <property type="match status" value="1"/>
</dbReference>
<comment type="subcellular location">
    <subcellularLocation>
        <location evidence="10">Cell inner membrane</location>
    </subcellularLocation>
    <subcellularLocation>
        <location evidence="2">Cell membrane</location>
        <topology evidence="2">Single-pass membrane protein</topology>
    </subcellularLocation>
</comment>
<keyword evidence="10" id="KW-0997">Cell inner membrane</keyword>
<evidence type="ECO:0000256" key="1">
    <source>
        <dbReference type="ARBA" id="ARBA00002254"/>
    </source>
</evidence>
<dbReference type="Proteomes" id="UP000197065">
    <property type="component" value="Unassembled WGS sequence"/>
</dbReference>
<comment type="similarity">
    <text evidence="3 10">Belongs to the FliL family.</text>
</comment>